<evidence type="ECO:0008006" key="3">
    <source>
        <dbReference type="Google" id="ProtNLM"/>
    </source>
</evidence>
<dbReference type="AlphaFoldDB" id="A0A5C5X496"/>
<dbReference type="OrthoDB" id="9770276at2"/>
<keyword evidence="2" id="KW-1185">Reference proteome</keyword>
<reference evidence="1 2" key="1">
    <citation type="submission" date="2019-02" db="EMBL/GenBank/DDBJ databases">
        <title>Deep-cultivation of Planctomycetes and their phenomic and genomic characterization uncovers novel biology.</title>
        <authorList>
            <person name="Wiegand S."/>
            <person name="Jogler M."/>
            <person name="Boedeker C."/>
            <person name="Pinto D."/>
            <person name="Vollmers J."/>
            <person name="Rivas-Marin E."/>
            <person name="Kohn T."/>
            <person name="Peeters S.H."/>
            <person name="Heuer A."/>
            <person name="Rast P."/>
            <person name="Oberbeckmann S."/>
            <person name="Bunk B."/>
            <person name="Jeske O."/>
            <person name="Meyerdierks A."/>
            <person name="Storesund J.E."/>
            <person name="Kallscheuer N."/>
            <person name="Luecker S."/>
            <person name="Lage O.M."/>
            <person name="Pohl T."/>
            <person name="Merkel B.J."/>
            <person name="Hornburger P."/>
            <person name="Mueller R.-W."/>
            <person name="Bruemmer F."/>
            <person name="Labrenz M."/>
            <person name="Spormann A.M."/>
            <person name="Op Den Camp H."/>
            <person name="Overmann J."/>
            <person name="Amann R."/>
            <person name="Jetten M.S.M."/>
            <person name="Mascher T."/>
            <person name="Medema M.H."/>
            <person name="Devos D.P."/>
            <person name="Kaster A.-K."/>
            <person name="Ovreas L."/>
            <person name="Rohde M."/>
            <person name="Galperin M.Y."/>
            <person name="Jogler C."/>
        </authorList>
    </citation>
    <scope>NUCLEOTIDE SEQUENCE [LARGE SCALE GENOMIC DNA]</scope>
    <source>
        <strain evidence="1 2">KOR42</strain>
    </source>
</reference>
<accession>A0A5C5X496</accession>
<dbReference type="InterPro" id="IPR013320">
    <property type="entry name" value="ConA-like_dom_sf"/>
</dbReference>
<dbReference type="RefSeq" id="WP_146507765.1">
    <property type="nucleotide sequence ID" value="NZ_SIHI01000001.1"/>
</dbReference>
<dbReference type="SUPFAM" id="SSF49899">
    <property type="entry name" value="Concanavalin A-like lectins/glucanases"/>
    <property type="match status" value="1"/>
</dbReference>
<dbReference type="EMBL" id="SIHI01000001">
    <property type="protein sequence ID" value="TWT57804.1"/>
    <property type="molecule type" value="Genomic_DNA"/>
</dbReference>
<organism evidence="1 2">
    <name type="scientific">Thalassoglobus neptunius</name>
    <dbReference type="NCBI Taxonomy" id="1938619"/>
    <lineage>
        <taxon>Bacteria</taxon>
        <taxon>Pseudomonadati</taxon>
        <taxon>Planctomycetota</taxon>
        <taxon>Planctomycetia</taxon>
        <taxon>Planctomycetales</taxon>
        <taxon>Planctomycetaceae</taxon>
        <taxon>Thalassoglobus</taxon>
    </lineage>
</organism>
<proteinExistence type="predicted"/>
<evidence type="ECO:0000313" key="2">
    <source>
        <dbReference type="Proteomes" id="UP000317243"/>
    </source>
</evidence>
<evidence type="ECO:0000313" key="1">
    <source>
        <dbReference type="EMBL" id="TWT57804.1"/>
    </source>
</evidence>
<dbReference type="Proteomes" id="UP000317243">
    <property type="component" value="Unassembled WGS sequence"/>
</dbReference>
<protein>
    <recommendedName>
        <fullName evidence="3">3-keto-disaccharide hydrolase domain-containing protein</fullName>
    </recommendedName>
</protein>
<sequence>MTAESDQLEDLNVLEAWKNGDWTREDGNLIVSPKTYGAKIELPGKVSGPYRLIAIVEPLDPPSGLILGSRLGESRFVTLLNYAQGGQLLSALENVDGKNVGNFTTVDRPLFEMGRLSQVVLTVEDDSVSVAVDGALVVEWSGQPTELSLSDYWRTPDENALFLGTYDCRYRFHRLTLQTSK</sequence>
<name>A0A5C5X496_9PLAN</name>
<comment type="caution">
    <text evidence="1">The sequence shown here is derived from an EMBL/GenBank/DDBJ whole genome shotgun (WGS) entry which is preliminary data.</text>
</comment>
<gene>
    <name evidence="1" type="ORF">KOR42_11710</name>
</gene>